<name>A0A9W9PY91_9EURO</name>
<evidence type="ECO:0000256" key="1">
    <source>
        <dbReference type="SAM" id="SignalP"/>
    </source>
</evidence>
<reference evidence="2" key="1">
    <citation type="submission" date="2022-12" db="EMBL/GenBank/DDBJ databases">
        <authorList>
            <person name="Petersen C."/>
        </authorList>
    </citation>
    <scope>NUCLEOTIDE SEQUENCE</scope>
    <source>
        <strain evidence="2">IBT 21472</strain>
    </source>
</reference>
<dbReference type="EMBL" id="JAPZBO010000005">
    <property type="protein sequence ID" value="KAJ5315823.1"/>
    <property type="molecule type" value="Genomic_DNA"/>
</dbReference>
<reference evidence="2" key="2">
    <citation type="journal article" date="2023" name="IMA Fungus">
        <title>Comparative genomic study of the Penicillium genus elucidates a diverse pangenome and 15 lateral gene transfer events.</title>
        <authorList>
            <person name="Petersen C."/>
            <person name="Sorensen T."/>
            <person name="Nielsen M.R."/>
            <person name="Sondergaard T.E."/>
            <person name="Sorensen J.L."/>
            <person name="Fitzpatrick D.A."/>
            <person name="Frisvad J.C."/>
            <person name="Nielsen K.L."/>
        </authorList>
    </citation>
    <scope>NUCLEOTIDE SEQUENCE</scope>
    <source>
        <strain evidence="2">IBT 21472</strain>
    </source>
</reference>
<dbReference type="Proteomes" id="UP001147746">
    <property type="component" value="Unassembled WGS sequence"/>
</dbReference>
<keyword evidence="1" id="KW-0732">Signal</keyword>
<gene>
    <name evidence="2" type="ORF">N7476_006130</name>
</gene>
<sequence length="116" mass="13244">MAPLLTLLLYHKVSAQRLYLDNRPGMPILSSSPLIPRDHEQIGLSAVLSREILTDLKPYPNLKDCVYVRHWHDKKNSQWCVLLQDVIVQRVIERSEHPVPDSLFVDSAENSTTASD</sequence>
<protein>
    <submittedName>
        <fullName evidence="2">Uncharacterized protein</fullName>
    </submittedName>
</protein>
<feature type="signal peptide" evidence="1">
    <location>
        <begin position="1"/>
        <end position="15"/>
    </location>
</feature>
<keyword evidence="3" id="KW-1185">Reference proteome</keyword>
<accession>A0A9W9PY91</accession>
<comment type="caution">
    <text evidence="2">The sequence shown here is derived from an EMBL/GenBank/DDBJ whole genome shotgun (WGS) entry which is preliminary data.</text>
</comment>
<dbReference type="AlphaFoldDB" id="A0A9W9PY91"/>
<organism evidence="2 3">
    <name type="scientific">Penicillium atrosanguineum</name>
    <dbReference type="NCBI Taxonomy" id="1132637"/>
    <lineage>
        <taxon>Eukaryota</taxon>
        <taxon>Fungi</taxon>
        <taxon>Dikarya</taxon>
        <taxon>Ascomycota</taxon>
        <taxon>Pezizomycotina</taxon>
        <taxon>Eurotiomycetes</taxon>
        <taxon>Eurotiomycetidae</taxon>
        <taxon>Eurotiales</taxon>
        <taxon>Aspergillaceae</taxon>
        <taxon>Penicillium</taxon>
    </lineage>
</organism>
<evidence type="ECO:0000313" key="2">
    <source>
        <dbReference type="EMBL" id="KAJ5315823.1"/>
    </source>
</evidence>
<evidence type="ECO:0000313" key="3">
    <source>
        <dbReference type="Proteomes" id="UP001147746"/>
    </source>
</evidence>
<proteinExistence type="predicted"/>
<feature type="chain" id="PRO_5041155235" evidence="1">
    <location>
        <begin position="16"/>
        <end position="116"/>
    </location>
</feature>
<dbReference type="OrthoDB" id="10362705at2759"/>